<dbReference type="EMBL" id="JANHOG010000706">
    <property type="protein sequence ID" value="KAJ3552101.1"/>
    <property type="molecule type" value="Genomic_DNA"/>
</dbReference>
<accession>A0ACC1T3E6</accession>
<name>A0ACC1T3E6_9APHY</name>
<evidence type="ECO:0000313" key="2">
    <source>
        <dbReference type="Proteomes" id="UP001148662"/>
    </source>
</evidence>
<sequence length="129" mass="14351">MSYKPVKAALNDHEVLPRNRAYATTEGFRLPVDSTDNRLHLTCQRISAVLRNMIKLEELTVSVHYNWNFTSTGSVNGYSTQHSILICRAHYSGSTLAPNDTSEEPEASSSDRILDALQKLAVRSDLGKS</sequence>
<dbReference type="Proteomes" id="UP001148662">
    <property type="component" value="Unassembled WGS sequence"/>
</dbReference>
<protein>
    <submittedName>
        <fullName evidence="1">Uncharacterized protein</fullName>
    </submittedName>
</protein>
<comment type="caution">
    <text evidence="1">The sequence shown here is derived from an EMBL/GenBank/DDBJ whole genome shotgun (WGS) entry which is preliminary data.</text>
</comment>
<organism evidence="1 2">
    <name type="scientific">Phlebia brevispora</name>
    <dbReference type="NCBI Taxonomy" id="194682"/>
    <lineage>
        <taxon>Eukaryota</taxon>
        <taxon>Fungi</taxon>
        <taxon>Dikarya</taxon>
        <taxon>Basidiomycota</taxon>
        <taxon>Agaricomycotina</taxon>
        <taxon>Agaricomycetes</taxon>
        <taxon>Polyporales</taxon>
        <taxon>Meruliaceae</taxon>
        <taxon>Phlebia</taxon>
    </lineage>
</organism>
<reference evidence="1" key="1">
    <citation type="submission" date="2022-07" db="EMBL/GenBank/DDBJ databases">
        <title>Genome Sequence of Phlebia brevispora.</title>
        <authorList>
            <person name="Buettner E."/>
        </authorList>
    </citation>
    <scope>NUCLEOTIDE SEQUENCE</scope>
    <source>
        <strain evidence="1">MPL23</strain>
    </source>
</reference>
<proteinExistence type="predicted"/>
<keyword evidence="2" id="KW-1185">Reference proteome</keyword>
<gene>
    <name evidence="1" type="ORF">NM688_g4333</name>
</gene>
<evidence type="ECO:0000313" key="1">
    <source>
        <dbReference type="EMBL" id="KAJ3552101.1"/>
    </source>
</evidence>